<dbReference type="InterPro" id="IPR008969">
    <property type="entry name" value="CarboxyPept-like_regulatory"/>
</dbReference>
<feature type="domain" description="Peptidase M14" evidence="13">
    <location>
        <begin position="32"/>
        <end position="328"/>
    </location>
</feature>
<dbReference type="GO" id="GO:0006518">
    <property type="term" value="P:peptide metabolic process"/>
    <property type="evidence" value="ECO:0007669"/>
    <property type="project" value="TreeGrafter"/>
</dbReference>
<proteinExistence type="inferred from homology"/>
<evidence type="ECO:0000256" key="9">
    <source>
        <dbReference type="PROSITE-ProRule" id="PRU01379"/>
    </source>
</evidence>
<dbReference type="Pfam" id="PF00246">
    <property type="entry name" value="Peptidase_M14"/>
    <property type="match status" value="3"/>
</dbReference>
<dbReference type="GO" id="GO:0008270">
    <property type="term" value="F:zinc ion binding"/>
    <property type="evidence" value="ECO:0007669"/>
    <property type="project" value="InterPro"/>
</dbReference>
<feature type="domain" description="Peptidase M14" evidence="13">
    <location>
        <begin position="441"/>
        <end position="732"/>
    </location>
</feature>
<dbReference type="PROSITE" id="PS52035">
    <property type="entry name" value="PEPTIDASE_M14"/>
    <property type="match status" value="3"/>
</dbReference>
<feature type="active site" description="Proton donor/acceptor" evidence="9">
    <location>
        <position position="702"/>
    </location>
</feature>
<feature type="domain" description="Peptidase M14" evidence="13">
    <location>
        <begin position="833"/>
        <end position="1105"/>
    </location>
</feature>
<keyword evidence="11" id="KW-0812">Transmembrane</keyword>
<evidence type="ECO:0000256" key="5">
    <source>
        <dbReference type="ARBA" id="ARBA00022723"/>
    </source>
</evidence>
<keyword evidence="11" id="KW-0472">Membrane</keyword>
<dbReference type="PROSITE" id="PS00133">
    <property type="entry name" value="CARBOXYPEPT_ZN_2"/>
    <property type="match status" value="1"/>
</dbReference>
<sequence>MYAIFFLCVILNLSEPLSIPYAEYENFLENPRYQDYDEVTNLFRKLQSEHPQLVKLTSVGKSVKNRDLWVLEINSNVQNRTLLTPMFKYVANMHGDEAIGRQLMLYLALYLIHNYGTNERVTKLVNSTDIFLMPSMNPDGYENSKEGSCESKTGYIGRENEHSIDLNRDFPDQFDATKTGTILAGRQPETVAMMTWIISRPFVLSGNLHGGAVVASYPYDDSNTGRKCCKESKAPDNAMFKKLALLYAQSNPVMKFGNSCREDKFDQGITNGANWYEVRGGMQDFNYVHSNCFEVTFELSCCKFPPANTLPREWRNNKESLLRFMEATHWGVKGLVKNEKGDAILDADVVVTSIDHNVTTSNKGEYWRLLLPGTYQMYAVAYGYQPSETVTVTVEEGKTARQDFILQLQDPLSENFLTPETVTYLNQDDYGFVVSDPAIFKHHHYDEMVAFMLHYNSMYPNITRLHSIGKSVQGRDLMVFVIGTTPDSHVSGKPEFKYIANMHGNEVVGRELLLYLIKYICERYGSDDRITKLVNTTRIHLLPSMNPDGYEVAHEGDASSLLGRNNAHDYDLNRNFPDQFGFNKYNSVRQPETAAVMNWSLSEPFVLSANLHNGALVANYPFDDTPDNRISENPSPDDKVFKYLARTYSNAHKTMHDGIPCPMFPNEIFDGGITNGAKWYSVTGGMQDWNYLVAGCMEITIEIGCYKYPKAKDLPDYWMNNREALLTYMEQVHKGVSGFVTSTIGYPIVKAEIIVEGIDHRVRSAKFGDYYRILLPGTYNLTVTARGYESYTSKIVIPDTGYLQYNVTLMKDDPLHWASAYDFGIGENQYKPKYHTSQDINAILAGMENRYSDIAEFEGGDNFISMMIHSLKISNKITDDEEMKFRIAVMGNLFATQPIGRELGIYLARHLLEGHRLGDIRIDKILSNAVVHVIPVIDKAFERIWGDYDKEVLGNVKPDRFVCNNISADFKQVGEQVLHVNGRDSNNQDTKSVANAFKHLLLDKKFDLVLNLEGGDSGIVYPPTNDAVQQYKYIADAYKAGLHAPRSCSSNKLGTDLLLTKYLYTEYGTPVLTAKVTCCEYPAVANIPYIWRDTLDPIMRVLSTTLTGVKGVVENNLGEPMLNASIQIWGVGQTYEVSKKSAVFKVILPPGNYEVQVSCHGYQPNVTKISVNEENIVKLKVVLTKEGLAPEVYPGSIVHTPAGVEALGKNSLRHPFSGGISTGIRGYVQDYSDHPIPEASITVLEKNISVYADKTGKYGVALSPGNYTVRYEARGYHPNVKLVYLNDITNFPKVVMVKLRIDSSFYGIPRLPFVFIIGFICAGILGLGMACYVACRKKNEYGLISQQSFYEDFKYDLTVDSKEREIFRTPLKKPLLRPYYDEDDEDEEEEENIDYPQDATDSEVDEEIILIPDK</sequence>
<dbReference type="GO" id="GO:0016485">
    <property type="term" value="P:protein processing"/>
    <property type="evidence" value="ECO:0007669"/>
    <property type="project" value="TreeGrafter"/>
</dbReference>
<dbReference type="GO" id="GO:0004181">
    <property type="term" value="F:metallocarboxypeptidase activity"/>
    <property type="evidence" value="ECO:0007669"/>
    <property type="project" value="InterPro"/>
</dbReference>
<feature type="region of interest" description="Disordered" evidence="10">
    <location>
        <begin position="1377"/>
        <end position="1404"/>
    </location>
</feature>
<dbReference type="EMBL" id="OV651818">
    <property type="protein sequence ID" value="CAH1112651.1"/>
    <property type="molecule type" value="Genomic_DNA"/>
</dbReference>
<evidence type="ECO:0000256" key="8">
    <source>
        <dbReference type="ARBA" id="ARBA00023180"/>
    </source>
</evidence>
<dbReference type="InterPro" id="IPR050753">
    <property type="entry name" value="Peptidase_M14_domain"/>
</dbReference>
<accession>A0A9P0D5D6</accession>
<gene>
    <name evidence="14" type="ORF">PSYICH_LOCUS12121</name>
</gene>
<organism evidence="14 15">
    <name type="scientific">Psylliodes chrysocephalus</name>
    <dbReference type="NCBI Taxonomy" id="3402493"/>
    <lineage>
        <taxon>Eukaryota</taxon>
        <taxon>Metazoa</taxon>
        <taxon>Ecdysozoa</taxon>
        <taxon>Arthropoda</taxon>
        <taxon>Hexapoda</taxon>
        <taxon>Insecta</taxon>
        <taxon>Pterygota</taxon>
        <taxon>Neoptera</taxon>
        <taxon>Endopterygota</taxon>
        <taxon>Coleoptera</taxon>
        <taxon>Polyphaga</taxon>
        <taxon>Cucujiformia</taxon>
        <taxon>Chrysomeloidea</taxon>
        <taxon>Chrysomelidae</taxon>
        <taxon>Galerucinae</taxon>
        <taxon>Alticini</taxon>
        <taxon>Psylliodes</taxon>
    </lineage>
</organism>
<dbReference type="PANTHER" id="PTHR11532">
    <property type="entry name" value="PROTEASE M14 CARBOXYPEPTIDASE"/>
    <property type="match status" value="1"/>
</dbReference>
<keyword evidence="5" id="KW-0479">Metal-binding</keyword>
<evidence type="ECO:0000256" key="3">
    <source>
        <dbReference type="ARBA" id="ARBA00022645"/>
    </source>
</evidence>
<dbReference type="OrthoDB" id="10249045at2759"/>
<keyword evidence="12" id="KW-0732">Signal</keyword>
<dbReference type="Proteomes" id="UP001153636">
    <property type="component" value="Chromosome 6"/>
</dbReference>
<evidence type="ECO:0000256" key="7">
    <source>
        <dbReference type="ARBA" id="ARBA00022833"/>
    </source>
</evidence>
<feature type="active site" description="Proton donor/acceptor" evidence="9">
    <location>
        <position position="298"/>
    </location>
</feature>
<evidence type="ECO:0000313" key="15">
    <source>
        <dbReference type="Proteomes" id="UP001153636"/>
    </source>
</evidence>
<keyword evidence="6" id="KW-0378">Hydrolase</keyword>
<evidence type="ECO:0000256" key="10">
    <source>
        <dbReference type="SAM" id="MobiDB-lite"/>
    </source>
</evidence>
<evidence type="ECO:0000259" key="13">
    <source>
        <dbReference type="PROSITE" id="PS52035"/>
    </source>
</evidence>
<keyword evidence="7" id="KW-0862">Zinc</keyword>
<dbReference type="CDD" id="cd03858">
    <property type="entry name" value="M14_CP_N-E_like"/>
    <property type="match status" value="1"/>
</dbReference>
<dbReference type="Pfam" id="PF08308">
    <property type="entry name" value="PEGA"/>
    <property type="match status" value="1"/>
</dbReference>
<keyword evidence="11" id="KW-1133">Transmembrane helix</keyword>
<dbReference type="InterPro" id="IPR057247">
    <property type="entry name" value="CARBOXYPEPT_ZN_2"/>
</dbReference>
<dbReference type="Gene3D" id="3.40.630.10">
    <property type="entry name" value="Zn peptidases"/>
    <property type="match status" value="3"/>
</dbReference>
<dbReference type="InterPro" id="IPR000834">
    <property type="entry name" value="Peptidase_M14"/>
</dbReference>
<reference evidence="14" key="1">
    <citation type="submission" date="2022-01" db="EMBL/GenBank/DDBJ databases">
        <authorList>
            <person name="King R."/>
        </authorList>
    </citation>
    <scope>NUCLEOTIDE SEQUENCE</scope>
</reference>
<dbReference type="CDD" id="cd11308">
    <property type="entry name" value="Peptidase_M14NE-CP-C_like"/>
    <property type="match status" value="2"/>
</dbReference>
<dbReference type="CDD" id="cd03868">
    <property type="entry name" value="M14_CPD_I"/>
    <property type="match status" value="1"/>
</dbReference>
<keyword evidence="8" id="KW-0325">Glycoprotein</keyword>
<dbReference type="InterPro" id="IPR013229">
    <property type="entry name" value="PEGA"/>
</dbReference>
<dbReference type="Gene3D" id="2.60.40.1120">
    <property type="entry name" value="Carboxypeptidase-like, regulatory domain"/>
    <property type="match status" value="4"/>
</dbReference>
<evidence type="ECO:0000256" key="12">
    <source>
        <dbReference type="SAM" id="SignalP"/>
    </source>
</evidence>
<name>A0A9P0D5D6_9CUCU</name>
<dbReference type="SMART" id="SM00631">
    <property type="entry name" value="Zn_pept"/>
    <property type="match status" value="2"/>
</dbReference>
<feature type="compositionally biased region" description="Acidic residues" evidence="10">
    <location>
        <begin position="1381"/>
        <end position="1393"/>
    </location>
</feature>
<evidence type="ECO:0000256" key="1">
    <source>
        <dbReference type="ARBA" id="ARBA00001947"/>
    </source>
</evidence>
<evidence type="ECO:0000256" key="6">
    <source>
        <dbReference type="ARBA" id="ARBA00022801"/>
    </source>
</evidence>
<comment type="similarity">
    <text evidence="2 9">Belongs to the peptidase M14 family.</text>
</comment>
<dbReference type="PRINTS" id="PR00765">
    <property type="entry name" value="CRBOXYPTASEA"/>
</dbReference>
<dbReference type="PROSITE" id="PS00132">
    <property type="entry name" value="CARBOXYPEPT_ZN_1"/>
    <property type="match status" value="2"/>
</dbReference>
<dbReference type="FunFam" id="2.60.40.1120:FF:000016">
    <property type="entry name" value="carboxypeptidase D isoform X2"/>
    <property type="match status" value="1"/>
</dbReference>
<evidence type="ECO:0000313" key="14">
    <source>
        <dbReference type="EMBL" id="CAH1112651.1"/>
    </source>
</evidence>
<evidence type="ECO:0000256" key="4">
    <source>
        <dbReference type="ARBA" id="ARBA00022670"/>
    </source>
</evidence>
<dbReference type="SUPFAM" id="SSF49464">
    <property type="entry name" value="Carboxypeptidase regulatory domain-like"/>
    <property type="match status" value="4"/>
</dbReference>
<dbReference type="FunFam" id="3.40.630.10:FF:000020">
    <property type="entry name" value="Carboxypeptidase D"/>
    <property type="match status" value="2"/>
</dbReference>
<protein>
    <recommendedName>
        <fullName evidence="13">Peptidase M14 domain-containing protein</fullName>
    </recommendedName>
</protein>
<dbReference type="PANTHER" id="PTHR11532:SF62">
    <property type="entry name" value="CARBOXYPEPTIDASE D"/>
    <property type="match status" value="1"/>
</dbReference>
<comment type="caution">
    <text evidence="9">Lacks conserved residue(s) required for the propagation of feature annotation.</text>
</comment>
<keyword evidence="4" id="KW-0645">Protease</keyword>
<feature type="transmembrane region" description="Helical" evidence="11">
    <location>
        <begin position="1313"/>
        <end position="1335"/>
    </location>
</feature>
<dbReference type="GO" id="GO:0005615">
    <property type="term" value="C:extracellular space"/>
    <property type="evidence" value="ECO:0007669"/>
    <property type="project" value="TreeGrafter"/>
</dbReference>
<dbReference type="Pfam" id="PF13620">
    <property type="entry name" value="CarboxypepD_reg"/>
    <property type="match status" value="3"/>
</dbReference>
<comment type="cofactor">
    <cofactor evidence="1">
        <name>Zn(2+)</name>
        <dbReference type="ChEBI" id="CHEBI:29105"/>
    </cofactor>
</comment>
<evidence type="ECO:0000256" key="2">
    <source>
        <dbReference type="ARBA" id="ARBA00005988"/>
    </source>
</evidence>
<keyword evidence="15" id="KW-1185">Reference proteome</keyword>
<dbReference type="InterPro" id="IPR057246">
    <property type="entry name" value="CARBOXYPEPT_ZN_1"/>
</dbReference>
<dbReference type="SUPFAM" id="SSF53187">
    <property type="entry name" value="Zn-dependent exopeptidases"/>
    <property type="match status" value="3"/>
</dbReference>
<keyword evidence="3" id="KW-0121">Carboxypeptidase</keyword>
<feature type="signal peptide" evidence="12">
    <location>
        <begin position="1"/>
        <end position="16"/>
    </location>
</feature>
<feature type="chain" id="PRO_5040168518" description="Peptidase M14 domain-containing protein" evidence="12">
    <location>
        <begin position="17"/>
        <end position="1414"/>
    </location>
</feature>
<evidence type="ECO:0000256" key="11">
    <source>
        <dbReference type="SAM" id="Phobius"/>
    </source>
</evidence>